<organism evidence="4 6">
    <name type="scientific">Mycoplasma mycoides subsp. capri LC str. 95010</name>
    <dbReference type="NCBI Taxonomy" id="862259"/>
    <lineage>
        <taxon>Bacteria</taxon>
        <taxon>Bacillati</taxon>
        <taxon>Mycoplasmatota</taxon>
        <taxon>Mollicutes</taxon>
        <taxon>Mycoplasmataceae</taxon>
        <taxon>Mycoplasma</taxon>
    </lineage>
</organism>
<dbReference type="RefSeq" id="WP_013729371.1">
    <property type="nucleotide sequence ID" value="NC_015431.1"/>
</dbReference>
<evidence type="ECO:0000256" key="1">
    <source>
        <dbReference type="SAM" id="Coils"/>
    </source>
</evidence>
<feature type="compositionally biased region" description="Low complexity" evidence="2">
    <location>
        <begin position="1140"/>
        <end position="1158"/>
    </location>
</feature>
<evidence type="ECO:0000256" key="2">
    <source>
        <dbReference type="SAM" id="MobiDB-lite"/>
    </source>
</evidence>
<proteinExistence type="predicted"/>
<feature type="compositionally biased region" description="Basic and acidic residues" evidence="2">
    <location>
        <begin position="1159"/>
        <end position="1171"/>
    </location>
</feature>
<keyword evidence="3" id="KW-0472">Membrane</keyword>
<evidence type="ECO:0000313" key="4">
    <source>
        <dbReference type="EMBL" id="CBW53951.1"/>
    </source>
</evidence>
<dbReference type="EMBL" id="FQ377874">
    <property type="protein sequence ID" value="CBW54022.1"/>
    <property type="molecule type" value="Genomic_DNA"/>
</dbReference>
<protein>
    <submittedName>
        <fullName evidence="4">Uncharacterized protein</fullName>
    </submittedName>
</protein>
<dbReference type="Proteomes" id="UP000010103">
    <property type="component" value="Chromosome"/>
</dbReference>
<evidence type="ECO:0000313" key="6">
    <source>
        <dbReference type="Proteomes" id="UP000010103"/>
    </source>
</evidence>
<accession>F4MPB9</accession>
<keyword evidence="1" id="KW-0175">Coiled coil</keyword>
<reference evidence="6" key="3">
    <citation type="journal article" date="2011" name="BMC Genomics">
        <title>Mycoplasma mycoides, from mycoides Small Colony to capri. A microevolutionary perspective.</title>
        <authorList>
            <person name="Thiaucourt F."/>
            <person name="Manso-Silvan L."/>
            <person name="Salah W."/>
            <person name="Barbe V."/>
            <person name="Berger A."/>
            <person name="Jacob D."/>
            <person name="Breton M."/>
            <person name="Dupuy V."/>
            <person name="Lomenech A.M."/>
            <person name="Blanchard A."/>
            <person name="Sirand-Pugnet P."/>
        </authorList>
    </citation>
    <scope>NUCLEOTIDE SEQUENCE [LARGE SCALE GENOMIC DNA]</scope>
    <source>
        <strain evidence="6">95010</strain>
    </source>
</reference>
<evidence type="ECO:0000313" key="5">
    <source>
        <dbReference type="EMBL" id="CBW54022.1"/>
    </source>
</evidence>
<reference evidence="4" key="1">
    <citation type="submission" date="2010-09" db="EMBL/GenBank/DDBJ databases">
        <authorList>
            <person name="Genoscope - CEA"/>
        </authorList>
    </citation>
    <scope>NUCLEOTIDE SEQUENCE</scope>
    <source>
        <strain evidence="4">95010</strain>
    </source>
</reference>
<feature type="compositionally biased region" description="Low complexity" evidence="2">
    <location>
        <begin position="1260"/>
        <end position="1276"/>
    </location>
</feature>
<keyword evidence="3" id="KW-0812">Transmembrane</keyword>
<keyword evidence="3" id="KW-1133">Transmembrane helix</keyword>
<feature type="coiled-coil region" evidence="1">
    <location>
        <begin position="282"/>
        <end position="309"/>
    </location>
</feature>
<feature type="transmembrane region" description="Helical" evidence="3">
    <location>
        <begin position="1635"/>
        <end position="1658"/>
    </location>
</feature>
<dbReference type="KEGG" id="mml:MLC_2940"/>
<dbReference type="EMBL" id="FQ377874">
    <property type="protein sequence ID" value="CBW53951.1"/>
    <property type="molecule type" value="Genomic_DNA"/>
</dbReference>
<feature type="region of interest" description="Disordered" evidence="2">
    <location>
        <begin position="1134"/>
        <end position="1248"/>
    </location>
</feature>
<feature type="compositionally biased region" description="Low complexity" evidence="2">
    <location>
        <begin position="1181"/>
        <end position="1239"/>
    </location>
</feature>
<dbReference type="KEGG" id="mml:MLC_2230"/>
<gene>
    <name evidence="4" type="ORF">MLC_2230</name>
    <name evidence="5" type="ORF">MLC_2940</name>
</gene>
<dbReference type="HOGENOM" id="CLU_247990_0_0_14"/>
<name>F4MPB9_MYCML</name>
<sequence>MKKTIIFSSLSILPFMVGGIINHSYNIVSNSKWLTFKSTSKDFPSFIKDEIVEYKTVSQSFDLSTISRNFKIWKPSNTTEMENKGIKILNYYGTYYSSGRDLIDTLVPKEFLQPYPYMEYHKGFKVELTSSYLPDLIHLLNVDYDYFIPASWSRTGYLTHKTRKEDYDPLKLQSWYDNNLKNKKVTDIKITLEYPDILYRIDKSSYTSATSSYEITYHNSDKQISLKNLKIQVTYKEVKTNPIAKFKSSWNKWQEKFNSLNDITIESDTTGDLNTKLNESVDRDFKSNKQILDEKIAELNNELNNELTLSYKQLDDKHIRLFLNSNSSDFKNQLFISAIKVSFIPSNKANQKIKTQELDSRLKISLGKWVDFNTETTKLVDDVLVRDTSVSITNSGSSRNAGRWIAHTPLKVSFTANQDETEILKINGERVDVLDRYFEKNLTDNRIDVFDNERILNGDIANDKENPQTLDSSNSHAKNEYKIEITKFKDKANKIVEFNWTKTIVIDSKSSKMDFKWYAWNPENNKHQKDLIEEYLKDEKGSILKDKNGNNLKNPKYDPKIDPSTGTKKQLVWLNFKNMHYTEPVNLYSKKTNLPDKYKTLFKPHSAYDLDSGAIAEAVVINKGALRSISSTIKDYTVYRLDVSTGNYAKLGSKMDKKDLIATTTENTYFSSQGLWLFVSAADKSIANFKLVYIVEDNDEKAKDQYLTSMLSKTNNIIKPLWNTLQGREFYNYLITNKTKQLNDSEIEKLNYETAMEHYKSYINDLYNNYTYNSTITITPKFKNLDNKWTRQEFIKNYLSNLTKFKTECLDNFEHKDKVEVTKVEIRPDNYGIYVWFKLNTYNAIYELNQDIYSIDIKFKDVNTRPFTPGYNPSSTPSSSSSTPGSNSNTNGSSHRNGSSTNPTPSSGDSSRDNSSNFVKKSINLNLNKEYLNLLAKSSYKKDFITKLDKNEVFKNTSDEISKLNISNEFNLTNNLLTINVSLKDNYTSTYKLEPQNSFNVYLSEFLTDNKSIKDEAIEKINLNEIFKNVDLGHFNKKIENISIYSEIIDKLFKLNKSQLDNFYNVYKTYPKLKRTDFKLATIKKVNLNNKTKYRAVVYLDNQYLTSHNTSLDTLKHYYGTVDISFSTNDEFKETKPVIPNSTTPGSSSTNNPSSSSNRNDDTTNRRDENKPGSSTNSGDTSSKPDNSTPSSSSSTPGSNSNTNGSSHRNGSSTNLTPNDSNTDNPNSTTPGSSSNANNLPSPTDEINDKAIDDRTVIINDENANNSSSNINSGSSDTIKPFNPLDPNQPVDDKTTDDKININKDDIFSDLKLELINLNGIDDETEAKKFIIDKLNKALPNLKLNIDYKISNLDSVVSKLKYPQINASSSYVIRNELLVLESILPRFGYKNIKVINTVNKIINIEYDLKTKKLTDIVINENKLSLLKKKVISEINKQFELEKFEVDKDIEISNLDNGLQILARANNNEFEFIIKGLNHKIKNQTSVKIKNIAKFVVDDKSPNYKTGDENKPENAILYDLSNVWLRLHYEEHIMSELREKILDEISKELYIRYRLEYEKDYQIKLDELNSLIRELTVKTSEQVSKVLKLHPIDKVSKNFALVNIKNYNKLFNPIDDLHKPIRRIEERLKAERRKKLLLIFIPLSLLSATGIGLLAWFIYIRKVKNKIT</sequence>
<dbReference type="NCBIfam" id="NF045892">
    <property type="entry name" value="ICE_Mbov_0399"/>
    <property type="match status" value="1"/>
</dbReference>
<reference evidence="6" key="2">
    <citation type="journal article" date="2011" name="BMC Genomics">
        <title>Mycoplasma mycoides, from "mycoides Small Colony" to "capri". A microevolutionary perspective.</title>
        <authorList>
            <person name="Thiaucourt F."/>
            <person name="Manso-Silvan L."/>
            <person name="Salah W."/>
            <person name="Barbe V."/>
            <person name="Berger A."/>
            <person name="Jacob D."/>
            <person name="Breton M."/>
            <person name="Dupuy V."/>
            <person name="Lomenech A.M."/>
            <person name="Blanchard A."/>
            <person name="Sirand-Pugnet P."/>
        </authorList>
    </citation>
    <scope>NUCLEOTIDE SEQUENCE [LARGE SCALE GENOMIC DNA]</scope>
    <source>
        <strain evidence="6">95010</strain>
    </source>
</reference>
<feature type="region of interest" description="Disordered" evidence="2">
    <location>
        <begin position="1260"/>
        <end position="1298"/>
    </location>
</feature>
<evidence type="ECO:0000256" key="3">
    <source>
        <dbReference type="SAM" id="Phobius"/>
    </source>
</evidence>
<feature type="compositionally biased region" description="Low complexity" evidence="2">
    <location>
        <begin position="869"/>
        <end position="915"/>
    </location>
</feature>
<feature type="region of interest" description="Disordered" evidence="2">
    <location>
        <begin position="868"/>
        <end position="915"/>
    </location>
</feature>